<feature type="active site" description="Proton acceptor" evidence="17">
    <location>
        <position position="475"/>
    </location>
</feature>
<comment type="similarity">
    <text evidence="5">Belongs to the carnitine/choline acetyltransferase family.</text>
</comment>
<evidence type="ECO:0000256" key="7">
    <source>
        <dbReference type="ARBA" id="ARBA00022448"/>
    </source>
</evidence>
<evidence type="ECO:0000256" key="2">
    <source>
        <dbReference type="ARBA" id="ARBA00004141"/>
    </source>
</evidence>
<dbReference type="GO" id="GO:0006635">
    <property type="term" value="P:fatty acid beta-oxidation"/>
    <property type="evidence" value="ECO:0007669"/>
    <property type="project" value="UniProtKB-UniPathway"/>
</dbReference>
<gene>
    <name evidence="22" type="ORF">X798_02958</name>
</gene>
<dbReference type="AlphaFoldDB" id="A0A238BXW4"/>
<dbReference type="UniPathway" id="UPA00659"/>
<dbReference type="InterPro" id="IPR000542">
    <property type="entry name" value="Carn_acyl_trans"/>
</dbReference>
<name>A0A238BXW4_9BILA</name>
<feature type="transmembrane region" description="Helical" evidence="19">
    <location>
        <begin position="776"/>
        <end position="795"/>
    </location>
</feature>
<evidence type="ECO:0000256" key="12">
    <source>
        <dbReference type="ARBA" id="ARBA00023098"/>
    </source>
</evidence>
<dbReference type="EMBL" id="KZ269989">
    <property type="protein sequence ID" value="OZC10107.1"/>
    <property type="molecule type" value="Genomic_DNA"/>
</dbReference>
<dbReference type="Pfam" id="PF00755">
    <property type="entry name" value="Carn_acyltransf"/>
    <property type="match status" value="1"/>
</dbReference>
<keyword evidence="10" id="KW-0276">Fatty acid metabolism</keyword>
<keyword evidence="23" id="KW-1185">Reference proteome</keyword>
<dbReference type="PANTHER" id="PTHR22589">
    <property type="entry name" value="CARNITINE O-ACYLTRANSFERASE"/>
    <property type="match status" value="1"/>
</dbReference>
<keyword evidence="9 19" id="KW-0812">Transmembrane</keyword>
<accession>A0A238BXW4</accession>
<dbReference type="Pfam" id="PF16484">
    <property type="entry name" value="CPT_N"/>
    <property type="match status" value="1"/>
</dbReference>
<feature type="region of interest" description="Disordered" evidence="18">
    <location>
        <begin position="1009"/>
        <end position="1031"/>
    </location>
</feature>
<evidence type="ECO:0000256" key="14">
    <source>
        <dbReference type="ARBA" id="ARBA00023136"/>
    </source>
</evidence>
<comment type="cofactor">
    <cofactor evidence="1">
        <name>Fe(2+)</name>
        <dbReference type="ChEBI" id="CHEBI:29033"/>
    </cofactor>
</comment>
<feature type="transmembrane region" description="Helical" evidence="19">
    <location>
        <begin position="221"/>
        <end position="239"/>
    </location>
</feature>
<dbReference type="InterPro" id="IPR032476">
    <property type="entry name" value="CPT_N"/>
</dbReference>
<dbReference type="InterPro" id="IPR023213">
    <property type="entry name" value="CAT-like_dom_sf"/>
</dbReference>
<evidence type="ECO:0000256" key="17">
    <source>
        <dbReference type="PIRSR" id="PIRSR600542-1"/>
    </source>
</evidence>
<evidence type="ECO:0000259" key="20">
    <source>
        <dbReference type="Pfam" id="PF00755"/>
    </source>
</evidence>
<evidence type="ECO:0000313" key="23">
    <source>
        <dbReference type="Proteomes" id="UP000242913"/>
    </source>
</evidence>
<comment type="subcellular location">
    <subcellularLocation>
        <location evidence="2">Membrane</location>
        <topology evidence="2">Multi-pass membrane protein</topology>
    </subcellularLocation>
    <subcellularLocation>
        <location evidence="3">Mitochondrion membrane</location>
    </subcellularLocation>
</comment>
<evidence type="ECO:0000256" key="13">
    <source>
        <dbReference type="ARBA" id="ARBA00023128"/>
    </source>
</evidence>
<evidence type="ECO:0000256" key="3">
    <source>
        <dbReference type="ARBA" id="ARBA00004325"/>
    </source>
</evidence>
<proteinExistence type="inferred from homology"/>
<keyword evidence="14 19" id="KW-0472">Membrane</keyword>
<dbReference type="PANTHER" id="PTHR22589:SF31">
    <property type="entry name" value="CARNITINE O-PALMITOYLTRANSFERASE"/>
    <property type="match status" value="1"/>
</dbReference>
<dbReference type="GO" id="GO:0009437">
    <property type="term" value="P:carnitine metabolic process"/>
    <property type="evidence" value="ECO:0007669"/>
    <property type="project" value="TreeGrafter"/>
</dbReference>
<evidence type="ECO:0000256" key="4">
    <source>
        <dbReference type="ARBA" id="ARBA00005005"/>
    </source>
</evidence>
<feature type="transmembrane region" description="Helical" evidence="19">
    <location>
        <begin position="50"/>
        <end position="73"/>
    </location>
</feature>
<dbReference type="InterPro" id="IPR037151">
    <property type="entry name" value="AlkB-like_sf"/>
</dbReference>
<dbReference type="Gene3D" id="2.60.120.590">
    <property type="entry name" value="Alpha-ketoglutarate-dependent dioxygenase AlkB-like"/>
    <property type="match status" value="1"/>
</dbReference>
<dbReference type="EC" id="2.3.1.21" evidence="6"/>
<comment type="catalytic activity">
    <reaction evidence="16">
        <text>(R)-carnitine + hexadecanoyl-CoA = O-hexadecanoyl-(R)-carnitine + CoA</text>
        <dbReference type="Rhea" id="RHEA:12661"/>
        <dbReference type="ChEBI" id="CHEBI:16347"/>
        <dbReference type="ChEBI" id="CHEBI:17490"/>
        <dbReference type="ChEBI" id="CHEBI:57287"/>
        <dbReference type="ChEBI" id="CHEBI:57379"/>
        <dbReference type="EC" id="2.3.1.21"/>
    </reaction>
    <physiologicalReaction direction="left-to-right" evidence="16">
        <dbReference type="Rhea" id="RHEA:12662"/>
    </physiologicalReaction>
</comment>
<evidence type="ECO:0000256" key="18">
    <source>
        <dbReference type="SAM" id="MobiDB-lite"/>
    </source>
</evidence>
<evidence type="ECO:0000256" key="9">
    <source>
        <dbReference type="ARBA" id="ARBA00022692"/>
    </source>
</evidence>
<evidence type="ECO:0000256" key="5">
    <source>
        <dbReference type="ARBA" id="ARBA00005232"/>
    </source>
</evidence>
<dbReference type="SUPFAM" id="SSF52777">
    <property type="entry name" value="CoA-dependent acyltransferases"/>
    <property type="match status" value="2"/>
</dbReference>
<evidence type="ECO:0000256" key="15">
    <source>
        <dbReference type="ARBA" id="ARBA00023315"/>
    </source>
</evidence>
<evidence type="ECO:0000256" key="11">
    <source>
        <dbReference type="ARBA" id="ARBA00022989"/>
    </source>
</evidence>
<protein>
    <recommendedName>
        <fullName evidence="6">carnitine O-palmitoyltransferase</fullName>
        <ecNumber evidence="6">2.3.1.21</ecNumber>
    </recommendedName>
</protein>
<keyword evidence="12" id="KW-0443">Lipid metabolism</keyword>
<dbReference type="InterPro" id="IPR039551">
    <property type="entry name" value="Cho/carn_acyl_trans"/>
</dbReference>
<keyword evidence="11 19" id="KW-1133">Transmembrane helix</keyword>
<dbReference type="InterPro" id="IPR042231">
    <property type="entry name" value="Cho/carn_acyl_trans_2"/>
</dbReference>
<evidence type="ECO:0000259" key="21">
    <source>
        <dbReference type="Pfam" id="PF16484"/>
    </source>
</evidence>
<sequence length="1031" mass="120322">MAEAHGVAALSVSLTHDGISVSYDQKLLNEILHSFFRAYKKRVARFKNNFYNGIFPANAYTMCTIIFAINLLSAFHYDLSFGMVYLLQHNIFSLFFGNGMFSQALSLMLYGIFVWFMIIQFIRLSLKCFLLYKGWMYENPHLQPLSKASKLWLVILHLLSKSGLMLHSFQAALPHLPLPRLNDTLDKHLCTMRPVCTDKEYDELVQLTEEFRNGIGRHLQWYLIIKSFLSINYVADWWIEFVYLRQRSPIMINSNYYGFDSIMAHSTHNQAARAALVTWAALLFRRKIERQEIKPFSFLSQYKIPFCTAQYERLFNSYRVPCLEKDRFHHWNDAKHIVVYCNGHWFRLAIHNGKRLYEPCELQKGFEAILNEKVNSDVDEKYIAALTAGDRDVWAQARRNYFASGINQFSLHAIEKAAFVVILDENEVFYDPNDSSKLDYWANSLLHGTGYDRWFDKSFNFIIYKNGRMGVNAEHSWFVFCLSSISDCKSEMKSRGDAAVLAHLMEFCVIKSIGKNNYDENGNVNGKVELIPKYELLRWHIIPELNITIKKCFQTACALIKDVEMAVLIWTKYGKGFIKKLHVSPDGFLQMVLQLAYYRNQRKFALTYEAATARLFREGRTETVRSCSSYSCDFVLAMLDPNQTKEERLRLLHVACSYHQVMYRDAMCGKGIDRHLFALYIVMRYLKLESPFLKRIFPPTFLLSTSQTPLNQCAEEIKQAKMDIHKIATAGGGFGPVADNGYGISYIIVGEDLLSFHISSKRSANNTACFIFPLKISLRIKIIFLFLVFGSIFWMRFSIFRRLTATFIHFHNDMLWPKEMKDVLVQCCTVIPNFVTEQEEASLLDEINPHMKRMRYEKSHWDDAIHLYREREQLNWKKENEAILNRVRKQSFKEGDKQLSFVHILDLHEDGVIKPHIDSVRYCGDVITGLSLLSDAVMRLRHKDQQDQLIFDLLLQRRSLYRIGELSRYEFYHEVLGKSESYFMGKPVPRSRRISIICRDLPRNVQQNESLAASNTKEKRQLLRQSDTEEI</sequence>
<dbReference type="GO" id="GO:0004095">
    <property type="term" value="F:carnitine O-palmitoyltransferase activity"/>
    <property type="evidence" value="ECO:0007669"/>
    <property type="project" value="UniProtKB-EC"/>
</dbReference>
<keyword evidence="13" id="KW-0496">Mitochondrion</keyword>
<evidence type="ECO:0000256" key="10">
    <source>
        <dbReference type="ARBA" id="ARBA00022832"/>
    </source>
</evidence>
<dbReference type="SUPFAM" id="SSF51197">
    <property type="entry name" value="Clavaminate synthase-like"/>
    <property type="match status" value="1"/>
</dbReference>
<dbReference type="FunFam" id="3.30.559.10:FF:000042">
    <property type="entry name" value="Carnitine Palmitoyl Transferase"/>
    <property type="match status" value="1"/>
</dbReference>
<evidence type="ECO:0000256" key="1">
    <source>
        <dbReference type="ARBA" id="ARBA00001954"/>
    </source>
</evidence>
<evidence type="ECO:0000256" key="16">
    <source>
        <dbReference type="ARBA" id="ARBA00048480"/>
    </source>
</evidence>
<evidence type="ECO:0000256" key="19">
    <source>
        <dbReference type="SAM" id="Phobius"/>
    </source>
</evidence>
<keyword evidence="7" id="KW-0813">Transport</keyword>
<evidence type="ECO:0000256" key="8">
    <source>
        <dbReference type="ARBA" id="ARBA00022679"/>
    </source>
</evidence>
<keyword evidence="8" id="KW-0808">Transferase</keyword>
<dbReference type="OrthoDB" id="240216at2759"/>
<dbReference type="Gene3D" id="6.10.250.1760">
    <property type="match status" value="1"/>
</dbReference>
<dbReference type="GO" id="GO:0031966">
    <property type="term" value="C:mitochondrial membrane"/>
    <property type="evidence" value="ECO:0007669"/>
    <property type="project" value="UniProtKB-SubCell"/>
</dbReference>
<feature type="domain" description="Carnitine O-palmitoyltransferase N-terminal" evidence="21">
    <location>
        <begin position="1"/>
        <end position="47"/>
    </location>
</feature>
<evidence type="ECO:0000313" key="22">
    <source>
        <dbReference type="EMBL" id="OZC10107.1"/>
    </source>
</evidence>
<evidence type="ECO:0000256" key="6">
    <source>
        <dbReference type="ARBA" id="ARBA00013243"/>
    </source>
</evidence>
<dbReference type="Gene3D" id="3.30.559.10">
    <property type="entry name" value="Chloramphenicol acetyltransferase-like domain"/>
    <property type="match status" value="1"/>
</dbReference>
<feature type="domain" description="Choline/carnitine acyltransferase" evidence="20">
    <location>
        <begin position="176"/>
        <end position="768"/>
    </location>
</feature>
<feature type="transmembrane region" description="Helical" evidence="19">
    <location>
        <begin position="109"/>
        <end position="132"/>
    </location>
</feature>
<organism evidence="22 23">
    <name type="scientific">Onchocerca flexuosa</name>
    <dbReference type="NCBI Taxonomy" id="387005"/>
    <lineage>
        <taxon>Eukaryota</taxon>
        <taxon>Metazoa</taxon>
        <taxon>Ecdysozoa</taxon>
        <taxon>Nematoda</taxon>
        <taxon>Chromadorea</taxon>
        <taxon>Rhabditida</taxon>
        <taxon>Spirurina</taxon>
        <taxon>Spiruromorpha</taxon>
        <taxon>Filarioidea</taxon>
        <taxon>Onchocercidae</taxon>
        <taxon>Onchocerca</taxon>
    </lineage>
</organism>
<dbReference type="Gene3D" id="3.30.559.70">
    <property type="entry name" value="Choline/Carnitine o-acyltransferase, domain 2"/>
    <property type="match status" value="1"/>
</dbReference>
<keyword evidence="15" id="KW-0012">Acyltransferase</keyword>
<dbReference type="Proteomes" id="UP000242913">
    <property type="component" value="Unassembled WGS sequence"/>
</dbReference>
<dbReference type="FunFam" id="3.30.559.70:FF:000001">
    <property type="entry name" value="Carnitine O-palmitoyltransferase 1, liver isoform"/>
    <property type="match status" value="1"/>
</dbReference>
<reference evidence="22 23" key="1">
    <citation type="submission" date="2015-12" db="EMBL/GenBank/DDBJ databases">
        <title>Draft genome of the nematode, Onchocerca flexuosa.</title>
        <authorList>
            <person name="Mitreva M."/>
        </authorList>
    </citation>
    <scope>NUCLEOTIDE SEQUENCE [LARGE SCALE GENOMIC DNA]</scope>
    <source>
        <strain evidence="22">Red Deer</strain>
    </source>
</reference>
<comment type="pathway">
    <text evidence="4">Lipid metabolism; fatty acid beta-oxidation.</text>
</comment>